<evidence type="ECO:0000259" key="1">
    <source>
        <dbReference type="PROSITE" id="PS50181"/>
    </source>
</evidence>
<dbReference type="InterPro" id="IPR001810">
    <property type="entry name" value="F-box_dom"/>
</dbReference>
<dbReference type="EMBL" id="KZ859108">
    <property type="protein sequence ID" value="RDW23144.1"/>
    <property type="molecule type" value="Genomic_DNA"/>
</dbReference>
<dbReference type="Proteomes" id="UP000256601">
    <property type="component" value="Unassembled WGS sequence"/>
</dbReference>
<name>A0A1D8NG96_YARLL</name>
<dbReference type="VEuPathDB" id="FungiDB:YALI0_D25806g"/>
<reference evidence="2 4" key="1">
    <citation type="journal article" date="2016" name="PLoS ONE">
        <title>Sequence Assembly of Yarrowia lipolytica Strain W29/CLIB89 Shows Transposable Element Diversity.</title>
        <authorList>
            <person name="Magnan C."/>
            <person name="Yu J."/>
            <person name="Chang I."/>
            <person name="Jahn E."/>
            <person name="Kanomata Y."/>
            <person name="Wu J."/>
            <person name="Zeller M."/>
            <person name="Oakes M."/>
            <person name="Baldi P."/>
            <person name="Sandmeyer S."/>
        </authorList>
    </citation>
    <scope>NUCLEOTIDE SEQUENCE [LARGE SCALE GENOMIC DNA]</scope>
    <source>
        <strain evidence="2">CLIB89</strain>
        <strain evidence="4">CLIB89(W29)</strain>
    </source>
</reference>
<proteinExistence type="predicted"/>
<evidence type="ECO:0000313" key="2">
    <source>
        <dbReference type="EMBL" id="AOW04655.1"/>
    </source>
</evidence>
<dbReference type="VEuPathDB" id="FungiDB:YALI1_D34119g"/>
<organism evidence="2 4">
    <name type="scientific">Yarrowia lipolytica</name>
    <name type="common">Candida lipolytica</name>
    <dbReference type="NCBI Taxonomy" id="4952"/>
    <lineage>
        <taxon>Eukaryota</taxon>
        <taxon>Fungi</taxon>
        <taxon>Dikarya</taxon>
        <taxon>Ascomycota</taxon>
        <taxon>Saccharomycotina</taxon>
        <taxon>Dipodascomycetes</taxon>
        <taxon>Dipodascales</taxon>
        <taxon>Dipodascales incertae sedis</taxon>
        <taxon>Yarrowia</taxon>
    </lineage>
</organism>
<evidence type="ECO:0000313" key="5">
    <source>
        <dbReference type="Proteomes" id="UP000256601"/>
    </source>
</evidence>
<feature type="domain" description="F-box" evidence="1">
    <location>
        <begin position="1"/>
        <end position="44"/>
    </location>
</feature>
<sequence length="390" mass="44643">MFPHELLSHVITFLSPKDIISLAETNRHNYSALADVRSLVLKSPYCRLELSQWTGWQAFADNSAEKEPHELFDHVELVKHVNKPLPEDFQALQGDLARQWNSEWNSCDHGISGPREDDQEAEVLDLTNNTNTDKITCSPTGTPNHCRPYRRLFPSQFEIGYKFSPQAEALLEWNMDTDTVTLYTMFGDGACHSVMINEKKGTKMHHLQLINDVALVFVLDQDINTTYYIVPGGQLTPIDFGNCQVPQEGLMMFNNRFFKAVLDEKVDLQVAPVSLPMGKPTTITPGAAYEICQDLRYPRYGLAYTNMDKNLAHVIDLQKRQISQFFGLDKDVCLVGLSNGTLGVWKYTKEYLDRVCEEKQKPEFLAVVEKLFENNENWEEFHRDLVDAWA</sequence>
<accession>A0A1D8NG96</accession>
<dbReference type="PROSITE" id="PS50181">
    <property type="entry name" value="FBOX"/>
    <property type="match status" value="1"/>
</dbReference>
<dbReference type="CDD" id="cd09917">
    <property type="entry name" value="F-box_SF"/>
    <property type="match status" value="1"/>
</dbReference>
<evidence type="ECO:0000313" key="3">
    <source>
        <dbReference type="EMBL" id="RDW23144.1"/>
    </source>
</evidence>
<protein>
    <recommendedName>
        <fullName evidence="1">F-box domain-containing protein</fullName>
    </recommendedName>
</protein>
<dbReference type="GeneID" id="2910126"/>
<dbReference type="Proteomes" id="UP000182444">
    <property type="component" value="Chromosome 1D"/>
</dbReference>
<dbReference type="EMBL" id="CP017556">
    <property type="protein sequence ID" value="AOW04655.1"/>
    <property type="molecule type" value="Genomic_DNA"/>
</dbReference>
<dbReference type="RefSeq" id="XP_503290.1">
    <property type="nucleotide sequence ID" value="XM_503290.1"/>
</dbReference>
<dbReference type="AlphaFoldDB" id="A0A1D8NG96"/>
<dbReference type="KEGG" id="yli:2910126"/>
<reference evidence="3 5" key="2">
    <citation type="submission" date="2018-07" db="EMBL/GenBank/DDBJ databases">
        <title>Draft Genome Assemblies for Five Robust Yarrowia lipolytica Strains Exhibiting High Lipid Production and Pentose Sugar Utilization and Sugar Alcohol Secretion from Undetoxified Lignocellulosic Biomass Hydrolysates.</title>
        <authorList>
            <consortium name="DOE Joint Genome Institute"/>
            <person name="Walker C."/>
            <person name="Ryu S."/>
            <person name="Na H."/>
            <person name="Zane M."/>
            <person name="LaButti K."/>
            <person name="Lipzen A."/>
            <person name="Haridas S."/>
            <person name="Barry K."/>
            <person name="Grigoriev I.V."/>
            <person name="Quarterman J."/>
            <person name="Slininger P."/>
            <person name="Dien B."/>
            <person name="Trinh C.T."/>
        </authorList>
    </citation>
    <scope>NUCLEOTIDE SEQUENCE [LARGE SCALE GENOMIC DNA]</scope>
    <source>
        <strain evidence="3 5">YB392</strain>
    </source>
</reference>
<evidence type="ECO:0000313" key="4">
    <source>
        <dbReference type="Proteomes" id="UP000182444"/>
    </source>
</evidence>
<dbReference type="OrthoDB" id="4087879at2759"/>
<gene>
    <name evidence="3" type="ORF">B0I71DRAFT_136425</name>
    <name evidence="2" type="ORF">YALI1_D34119g</name>
</gene>